<feature type="compositionally biased region" description="Polar residues" evidence="7">
    <location>
        <begin position="1269"/>
        <end position="1287"/>
    </location>
</feature>
<comment type="function">
    <text evidence="5 6">Involved in the initiation of assembly of the COPII coat required for the formation of transport vesicles from the endoplasmic reticulum (ER) and the selection of cargo molecules. Also involved in autophagy.</text>
</comment>
<evidence type="ECO:0000256" key="3">
    <source>
        <dbReference type="ARBA" id="ARBA00022824"/>
    </source>
</evidence>
<feature type="region of interest" description="Disordered" evidence="7">
    <location>
        <begin position="1515"/>
        <end position="1563"/>
    </location>
</feature>
<evidence type="ECO:0000313" key="11">
    <source>
        <dbReference type="Proteomes" id="UP000673691"/>
    </source>
</evidence>
<dbReference type="PANTHER" id="PTHR13402:SF6">
    <property type="entry name" value="SECRETORY 16, ISOFORM I"/>
    <property type="match status" value="1"/>
</dbReference>
<feature type="region of interest" description="Disordered" evidence="7">
    <location>
        <begin position="599"/>
        <end position="646"/>
    </location>
</feature>
<keyword evidence="6" id="KW-0653">Protein transport</keyword>
<dbReference type="OrthoDB" id="8918678at2759"/>
<feature type="compositionally biased region" description="Polar residues" evidence="7">
    <location>
        <begin position="364"/>
        <end position="374"/>
    </location>
</feature>
<dbReference type="GO" id="GO:0012507">
    <property type="term" value="C:ER to Golgi transport vesicle membrane"/>
    <property type="evidence" value="ECO:0007669"/>
    <property type="project" value="TreeGrafter"/>
</dbReference>
<comment type="subcellular location">
    <subcellularLocation>
        <location evidence="6">Endoplasmic reticulum membrane</location>
    </subcellularLocation>
</comment>
<dbReference type="GO" id="GO:0005789">
    <property type="term" value="C:endoplasmic reticulum membrane"/>
    <property type="evidence" value="ECO:0007669"/>
    <property type="project" value="UniProtKB-SubCell"/>
</dbReference>
<dbReference type="Gene3D" id="1.25.40.1030">
    <property type="match status" value="1"/>
</dbReference>
<evidence type="ECO:0000256" key="7">
    <source>
        <dbReference type="SAM" id="MobiDB-lite"/>
    </source>
</evidence>
<evidence type="ECO:0000256" key="5">
    <source>
        <dbReference type="ARBA" id="ARBA00024687"/>
    </source>
</evidence>
<dbReference type="GO" id="GO:0016192">
    <property type="term" value="P:vesicle-mediated transport"/>
    <property type="evidence" value="ECO:0007669"/>
    <property type="project" value="UniProtKB-KW"/>
</dbReference>
<feature type="compositionally biased region" description="Low complexity" evidence="7">
    <location>
        <begin position="90"/>
        <end position="113"/>
    </location>
</feature>
<dbReference type="InterPro" id="IPR024298">
    <property type="entry name" value="Sec16_Sec23-bd"/>
</dbReference>
<evidence type="ECO:0000313" key="10">
    <source>
        <dbReference type="EMBL" id="KAG5463577.1"/>
    </source>
</evidence>
<feature type="compositionally biased region" description="Basic and acidic residues" evidence="7">
    <location>
        <begin position="1546"/>
        <end position="1561"/>
    </location>
</feature>
<feature type="compositionally biased region" description="Low complexity" evidence="7">
    <location>
        <begin position="175"/>
        <end position="184"/>
    </location>
</feature>
<feature type="region of interest" description="Disordered" evidence="7">
    <location>
        <begin position="170"/>
        <end position="195"/>
    </location>
</feature>
<sequence>MAEDGFSPPELVGRPPSPAPRAAWSRQVDVPPGTQPPAAPEPGFPGPPLPPPQPVNGTKGPSEQAAAASSLFQSAGNGAYFSLGGAPETSQLRPSQDQQQQQQRQQRPQQHLQPHYHYQGEPLALQQPQQQQQYKHLHGEHPALSIQGPATPYTPVSAACGGLPTPGETFSPAISTNTSAAAGANGNGSTGATFSDQYRPARQHQQLSGGWQSADYGAETPGYTAPCAGGYSVEPTSSAAYPAATGSNEYHQDAYYAHQFHAPAACEQLEVPAAADCVLPAEQFAYASVADSAFGASADPSTFSDSGAASYYHREPLLEEQSLAPPHAQDQNSYYSSPAFRQHPLRTEVSEHRGYDPAYGEHGSPSTAYQEAQGDQYTWSQPGERLEHHAAGDTGQPHLSTFGAVVDSSVSVATAHNTAFAPGSAMIPPSTVADGSGNAASFFGQIENTAGQYCNAEHQDGGIAFYGSATKENEIGVYVFKAEKSELSGKVGDGNDQEMTHRADATGEYVGDQSVCTPSGYYYNQADSWQQSVTATSEYQHDQTDVELIAQVAEDADNGAEMAGALGPMMSINQPPASSADYSNDPSAGYFYDPKTGQYHATHSAPALPEPTEDRGAVPPPERARAPAVEHPSMPSAQSVSEDPLNRRKGCPIVTFGFGGEPPSARPTAGKVCVMFPRTIHRLGPGPLTPEPMADVCPGDVVITCLFSFMTREKMGVPENLGPLPVDGPGSVRERKRRETIDLAKRKANEEGEMAALSRDEDVQRRYAGRSLLWELLAIAANEGASGKWDVAARRVLLEEGAEKEASRTGTRVSPDSDGTQAAQPTTLADLGWKEPPVVTFEAYAALEKCLLVGDQVAAVQIAARYELWAEALLISRSVSHELFAKTTGRFIRSTLADAEEDISLDGRRWDGLRIVYGLMGGMGPMAVDELLDPPRKPSAVDLSDDAAAEKAESRFNHIPAEANQGEGRAKENDGPAAGNPILEHGDDGCGNSAEASALVRRLELLAAAAHEERSDAARQCRERKVRALQSWKKDVALILSNQPTDSAALTAFGDALRLAGLVEAAHFCYMLSPRAPLTGGLDSPNVRIVLVGADHTTSSFHREPDALLRSEILEFALTFPAALGSQKGGDVPLASGVMPHLQAYKVAHAWKLCECGLLAEAMRYCEASLAAVRAGAPALDPRAAPGLSYCNAAFRHALRELYCRIQESGLAGGAQDERPLPSFGWFLDALESVAGGDGSTEPTATAAESGAVAAGRTPNGPPSGEVPASSSQPSVLQQAQNASHSRPSGAEYPSRSPEAAAGSTQEHGPRVQQNGIAWYLQQPRPGEQPAAASERQDKDEGQHQESKPAFHRGPPAQTPLPTARTQPPSQQPFAPPDYALAQPRPAGIKTAPPMTYLAALAETPPMYAAAPQQTYAAEPVDAAAQPAAGPTFYNPFGIAQYSNPYENAQFSDQYKIAQFPDQFENARFGPHENAHARAGSSHDLPISAQQERDEFGQTVQCAAADAAAGETEDLGFANSAFWKSGPSPPPPAAGSEDTAQGTKGQDARPADTDDKPEESKLVVSGVAEIALAHVEKKERRRVVREQRKRVEGEPRRKIEFLLRRGAEAVGQQGGPVVWSKTRDATAAASERGPVAGLGPDGVLGLAGVFLSSSSVRRARRPRGDTYSNGERRIRAAEPAVGKVLARQRSKHTNRLRRPQAACAEPLRRLGP</sequence>
<comment type="caution">
    <text evidence="10">The sequence shown here is derived from an EMBL/GenBank/DDBJ whole genome shotgun (WGS) entry which is preliminary data.</text>
</comment>
<dbReference type="Pfam" id="PF12931">
    <property type="entry name" value="TPR_Sec16"/>
    <property type="match status" value="1"/>
</dbReference>
<evidence type="ECO:0000256" key="6">
    <source>
        <dbReference type="RuleBase" id="RU364101"/>
    </source>
</evidence>
<accession>A0A8H8A2A5</accession>
<evidence type="ECO:0000259" key="9">
    <source>
        <dbReference type="Pfam" id="PF12932"/>
    </source>
</evidence>
<feature type="domain" description="Sec16 central conserved" evidence="9">
    <location>
        <begin position="651"/>
        <end position="781"/>
    </location>
</feature>
<protein>
    <recommendedName>
        <fullName evidence="6">Protein transport protein sec16</fullName>
    </recommendedName>
</protein>
<gene>
    <name evidence="10" type="ORF">BJ554DRAFT_6329</name>
</gene>
<feature type="domain" description="Sec16 Sec23-binding" evidence="8">
    <location>
        <begin position="847"/>
        <end position="1210"/>
    </location>
</feature>
<feature type="compositionally biased region" description="Basic residues" evidence="7">
    <location>
        <begin position="1686"/>
        <end position="1698"/>
    </location>
</feature>
<evidence type="ECO:0000256" key="1">
    <source>
        <dbReference type="ARBA" id="ARBA00005927"/>
    </source>
</evidence>
<dbReference type="GO" id="GO:0070971">
    <property type="term" value="C:endoplasmic reticulum exit site"/>
    <property type="evidence" value="ECO:0007669"/>
    <property type="project" value="TreeGrafter"/>
</dbReference>
<feature type="compositionally biased region" description="Low complexity" evidence="7">
    <location>
        <begin position="1244"/>
        <end position="1256"/>
    </location>
</feature>
<name>A0A8H8A2A5_9FUNG</name>
<feature type="compositionally biased region" description="Basic and acidic residues" evidence="7">
    <location>
        <begin position="1335"/>
        <end position="1349"/>
    </location>
</feature>
<evidence type="ECO:0000256" key="4">
    <source>
        <dbReference type="ARBA" id="ARBA00022892"/>
    </source>
</evidence>
<feature type="region of interest" description="Disordered" evidence="7">
    <location>
        <begin position="1235"/>
        <end position="1310"/>
    </location>
</feature>
<feature type="compositionally biased region" description="Polar residues" evidence="7">
    <location>
        <begin position="808"/>
        <end position="827"/>
    </location>
</feature>
<dbReference type="PANTHER" id="PTHR13402">
    <property type="entry name" value="RGPR-RELATED"/>
    <property type="match status" value="1"/>
</dbReference>
<keyword evidence="2 6" id="KW-0813">Transport</keyword>
<dbReference type="EMBL" id="JAEFCI010000396">
    <property type="protein sequence ID" value="KAG5463577.1"/>
    <property type="molecule type" value="Genomic_DNA"/>
</dbReference>
<keyword evidence="3 6" id="KW-0256">Endoplasmic reticulum</keyword>
<dbReference type="Proteomes" id="UP000673691">
    <property type="component" value="Unassembled WGS sequence"/>
</dbReference>
<feature type="region of interest" description="Disordered" evidence="7">
    <location>
        <begin position="952"/>
        <end position="990"/>
    </location>
</feature>
<dbReference type="GO" id="GO:0070973">
    <property type="term" value="P:protein localization to endoplasmic reticulum exit site"/>
    <property type="evidence" value="ECO:0007669"/>
    <property type="project" value="TreeGrafter"/>
</dbReference>
<evidence type="ECO:0000256" key="2">
    <source>
        <dbReference type="ARBA" id="ARBA00022448"/>
    </source>
</evidence>
<dbReference type="InterPro" id="IPR024340">
    <property type="entry name" value="Sec16_CCD"/>
</dbReference>
<dbReference type="GO" id="GO:0006914">
    <property type="term" value="P:autophagy"/>
    <property type="evidence" value="ECO:0007669"/>
    <property type="project" value="UniProtKB-KW"/>
</dbReference>
<evidence type="ECO:0000259" key="8">
    <source>
        <dbReference type="Pfam" id="PF12931"/>
    </source>
</evidence>
<comment type="similarity">
    <text evidence="1 6">Belongs to the SEC16 family.</text>
</comment>
<feature type="compositionally biased region" description="Low complexity" evidence="7">
    <location>
        <begin position="62"/>
        <end position="75"/>
    </location>
</feature>
<feature type="region of interest" description="Disordered" evidence="7">
    <location>
        <begin position="804"/>
        <end position="829"/>
    </location>
</feature>
<proteinExistence type="inferred from homology"/>
<feature type="region of interest" description="Disordered" evidence="7">
    <location>
        <begin position="1657"/>
        <end position="1712"/>
    </location>
</feature>
<keyword evidence="11" id="KW-1185">Reference proteome</keyword>
<feature type="region of interest" description="Disordered" evidence="7">
    <location>
        <begin position="1"/>
        <end position="113"/>
    </location>
</feature>
<dbReference type="Pfam" id="PF12932">
    <property type="entry name" value="Sec16"/>
    <property type="match status" value="1"/>
</dbReference>
<feature type="compositionally biased region" description="Polar residues" evidence="7">
    <location>
        <begin position="1360"/>
        <end position="1369"/>
    </location>
</feature>
<feature type="compositionally biased region" description="Pro residues" evidence="7">
    <location>
        <begin position="33"/>
        <end position="54"/>
    </location>
</feature>
<dbReference type="GO" id="GO:0015031">
    <property type="term" value="P:protein transport"/>
    <property type="evidence" value="ECO:0007669"/>
    <property type="project" value="UniProtKB-KW"/>
</dbReference>
<feature type="region of interest" description="Disordered" evidence="7">
    <location>
        <begin position="1325"/>
        <end position="1387"/>
    </location>
</feature>
<keyword evidence="4 6" id="KW-0931">ER-Golgi transport</keyword>
<keyword evidence="6" id="KW-0072">Autophagy</keyword>
<organism evidence="10 11">
    <name type="scientific">Olpidium bornovanus</name>
    <dbReference type="NCBI Taxonomy" id="278681"/>
    <lineage>
        <taxon>Eukaryota</taxon>
        <taxon>Fungi</taxon>
        <taxon>Fungi incertae sedis</taxon>
        <taxon>Olpidiomycota</taxon>
        <taxon>Olpidiomycotina</taxon>
        <taxon>Olpidiomycetes</taxon>
        <taxon>Olpidiales</taxon>
        <taxon>Olpidiaceae</taxon>
        <taxon>Olpidium</taxon>
    </lineage>
</organism>
<feature type="region of interest" description="Disordered" evidence="7">
    <location>
        <begin position="353"/>
        <end position="374"/>
    </location>
</feature>
<dbReference type="GO" id="GO:0007030">
    <property type="term" value="P:Golgi organization"/>
    <property type="evidence" value="ECO:0007669"/>
    <property type="project" value="TreeGrafter"/>
</dbReference>
<reference evidence="10 11" key="1">
    <citation type="journal article" name="Sci. Rep.">
        <title>Genome-scale phylogenetic analyses confirm Olpidium as the closest living zoosporic fungus to the non-flagellated, terrestrial fungi.</title>
        <authorList>
            <person name="Chang Y."/>
            <person name="Rochon D."/>
            <person name="Sekimoto S."/>
            <person name="Wang Y."/>
            <person name="Chovatia M."/>
            <person name="Sandor L."/>
            <person name="Salamov A."/>
            <person name="Grigoriev I.V."/>
            <person name="Stajich J.E."/>
            <person name="Spatafora J.W."/>
        </authorList>
    </citation>
    <scope>NUCLEOTIDE SEQUENCE [LARGE SCALE GENOMIC DNA]</scope>
    <source>
        <strain evidence="10">S191</strain>
    </source>
</reference>
<keyword evidence="6" id="KW-0472">Membrane</keyword>